<evidence type="ECO:0000313" key="3">
    <source>
        <dbReference type="Proteomes" id="UP001519308"/>
    </source>
</evidence>
<keyword evidence="3" id="KW-1185">Reference proteome</keyword>
<feature type="domain" description="DUF6398" evidence="1">
    <location>
        <begin position="16"/>
        <end position="121"/>
    </location>
</feature>
<name>A0ABS4K0T0_9CLOT</name>
<dbReference type="RefSeq" id="WP_209649408.1">
    <property type="nucleotide sequence ID" value="NZ_JAGGLL010000007.1"/>
</dbReference>
<dbReference type="InterPro" id="IPR045651">
    <property type="entry name" value="DUF6398"/>
</dbReference>
<protein>
    <recommendedName>
        <fullName evidence="1">DUF6398 domain-containing protein</fullName>
    </recommendedName>
</protein>
<evidence type="ECO:0000259" key="1">
    <source>
        <dbReference type="Pfam" id="PF19935"/>
    </source>
</evidence>
<gene>
    <name evidence="2" type="ORF">J2Z44_001181</name>
</gene>
<sequence>MKKNIVPKSMEEKYKEIISIINSFCIENLNGEYAKVCKELCAALSRKRPSPLIRGRSKTWACGIVHAIGTVNFLFDSTASPYIKASDLYEKFGVSNSTGSSKSKEIQEIMDMVPFDPEWTLPSRLFDNPFAWLVSIEGVTVDLREAPRELQELAFNEGVIPFIPDDRNMIEDKKKRQKESKIISFQDIIEKKKNVLEKP</sequence>
<dbReference type="Pfam" id="PF19935">
    <property type="entry name" value="DUF6398"/>
    <property type="match status" value="1"/>
</dbReference>
<organism evidence="2 3">
    <name type="scientific">Clostridium punense</name>
    <dbReference type="NCBI Taxonomy" id="1054297"/>
    <lineage>
        <taxon>Bacteria</taxon>
        <taxon>Bacillati</taxon>
        <taxon>Bacillota</taxon>
        <taxon>Clostridia</taxon>
        <taxon>Eubacteriales</taxon>
        <taxon>Clostridiaceae</taxon>
        <taxon>Clostridium</taxon>
    </lineage>
</organism>
<dbReference type="Proteomes" id="UP001519308">
    <property type="component" value="Unassembled WGS sequence"/>
</dbReference>
<proteinExistence type="predicted"/>
<accession>A0ABS4K0T0</accession>
<comment type="caution">
    <text evidence="2">The sequence shown here is derived from an EMBL/GenBank/DDBJ whole genome shotgun (WGS) entry which is preliminary data.</text>
</comment>
<evidence type="ECO:0000313" key="2">
    <source>
        <dbReference type="EMBL" id="MBP2021385.1"/>
    </source>
</evidence>
<dbReference type="EMBL" id="JAGGLL010000007">
    <property type="protein sequence ID" value="MBP2021385.1"/>
    <property type="molecule type" value="Genomic_DNA"/>
</dbReference>
<reference evidence="2 3" key="1">
    <citation type="submission" date="2021-03" db="EMBL/GenBank/DDBJ databases">
        <title>Genomic Encyclopedia of Type Strains, Phase IV (KMG-IV): sequencing the most valuable type-strain genomes for metagenomic binning, comparative biology and taxonomic classification.</title>
        <authorList>
            <person name="Goeker M."/>
        </authorList>
    </citation>
    <scope>NUCLEOTIDE SEQUENCE [LARGE SCALE GENOMIC DNA]</scope>
    <source>
        <strain evidence="2 3">DSM 28650</strain>
    </source>
</reference>